<sequence length="296" mass="33358">MMDVVQAQTFLAIVECGNFIEASKRVNVTQSTVSARIKSLEEQLGKALFYRSKGGCTLTPAGQQFYRFARSMVRVWEEAKHHVAVPEGYDDTIIIGGQYSLWNRLLVQWVPQFQAQMPNVAIKCEIGMPQRLIQEMSEGTMDLAVVYRPEQRPGMYVEQLLEDDLILVTTDLETPLRDNYIYNDWGEAFRTTHAATFPDLHNPGLTINLGAIGVNLVIRNKGASYFPKRIVQTHLDEGVLFQIQGAPTFSFPAYVVYQEAFSSPEIMDCALSTLRFIATQAVEGELPPPFWQNLLG</sequence>
<geneLocation type="plasmid" evidence="6 7">
    <name>pHbal01</name>
</geneLocation>
<evidence type="ECO:0000256" key="1">
    <source>
        <dbReference type="ARBA" id="ARBA00009437"/>
    </source>
</evidence>
<dbReference type="Pfam" id="PF03466">
    <property type="entry name" value="LysR_substrate"/>
    <property type="match status" value="1"/>
</dbReference>
<dbReference type="PANTHER" id="PTHR30126:SF21">
    <property type="entry name" value="TRANSCRIPTIONAL REGULATOR-RELATED"/>
    <property type="match status" value="1"/>
</dbReference>
<evidence type="ECO:0000259" key="5">
    <source>
        <dbReference type="PROSITE" id="PS50931"/>
    </source>
</evidence>
<dbReference type="OrthoDB" id="8479870at2"/>
<dbReference type="Proteomes" id="UP000002745">
    <property type="component" value="Plasmid pHbal01"/>
</dbReference>
<dbReference type="GO" id="GO:0000976">
    <property type="term" value="F:transcription cis-regulatory region binding"/>
    <property type="evidence" value="ECO:0007669"/>
    <property type="project" value="TreeGrafter"/>
</dbReference>
<evidence type="ECO:0000256" key="3">
    <source>
        <dbReference type="ARBA" id="ARBA00023125"/>
    </source>
</evidence>
<evidence type="ECO:0000256" key="2">
    <source>
        <dbReference type="ARBA" id="ARBA00023015"/>
    </source>
</evidence>
<keyword evidence="2" id="KW-0805">Transcription regulation</keyword>
<dbReference type="AlphaFoldDB" id="C6XRZ4"/>
<dbReference type="FunFam" id="1.10.10.10:FF:000001">
    <property type="entry name" value="LysR family transcriptional regulator"/>
    <property type="match status" value="1"/>
</dbReference>
<comment type="similarity">
    <text evidence="1">Belongs to the LysR transcriptional regulatory family.</text>
</comment>
<dbReference type="InterPro" id="IPR036390">
    <property type="entry name" value="WH_DNA-bd_sf"/>
</dbReference>
<dbReference type="KEGG" id="hba:Hbal_3168"/>
<gene>
    <name evidence="6" type="ordered locus">Hbal_3168</name>
</gene>
<reference evidence="7" key="1">
    <citation type="journal article" date="2011" name="J. Bacteriol.">
        <title>Genome sequences of eight morphologically diverse alphaproteobacteria.</title>
        <authorList>
            <consortium name="US DOE Joint Genome Institute"/>
            <person name="Brown P.J."/>
            <person name="Kysela D.T."/>
            <person name="Buechlein A."/>
            <person name="Hemmerich C."/>
            <person name="Brun Y.V."/>
        </authorList>
    </citation>
    <scope>NUCLEOTIDE SEQUENCE [LARGE SCALE GENOMIC DNA]</scope>
    <source>
        <strain evidence="7">ATCC 49814 / DSM 5838 / IFAM 1418</strain>
        <plasmid evidence="7">pHbal01</plasmid>
    </source>
</reference>
<feature type="domain" description="HTH lysR-type" evidence="5">
    <location>
        <begin position="2"/>
        <end position="59"/>
    </location>
</feature>
<proteinExistence type="inferred from homology"/>
<dbReference type="HOGENOM" id="CLU_039613_8_1_5"/>
<dbReference type="EMBL" id="CP001679">
    <property type="protein sequence ID" value="ACT60835.1"/>
    <property type="molecule type" value="Genomic_DNA"/>
</dbReference>
<evidence type="ECO:0000256" key="4">
    <source>
        <dbReference type="ARBA" id="ARBA00023163"/>
    </source>
</evidence>
<dbReference type="SUPFAM" id="SSF53850">
    <property type="entry name" value="Periplasmic binding protein-like II"/>
    <property type="match status" value="1"/>
</dbReference>
<dbReference type="PROSITE" id="PS50931">
    <property type="entry name" value="HTH_LYSR"/>
    <property type="match status" value="1"/>
</dbReference>
<keyword evidence="4" id="KW-0804">Transcription</keyword>
<accession>C6XRZ4</accession>
<dbReference type="Pfam" id="PF00126">
    <property type="entry name" value="HTH_1"/>
    <property type="match status" value="1"/>
</dbReference>
<dbReference type="InterPro" id="IPR036388">
    <property type="entry name" value="WH-like_DNA-bd_sf"/>
</dbReference>
<evidence type="ECO:0000313" key="6">
    <source>
        <dbReference type="EMBL" id="ACT60835.1"/>
    </source>
</evidence>
<protein>
    <submittedName>
        <fullName evidence="6">Transcriptional regulator, LysR family</fullName>
    </submittedName>
</protein>
<dbReference type="GO" id="GO:0003700">
    <property type="term" value="F:DNA-binding transcription factor activity"/>
    <property type="evidence" value="ECO:0007669"/>
    <property type="project" value="InterPro"/>
</dbReference>
<dbReference type="Gene3D" id="1.10.10.10">
    <property type="entry name" value="Winged helix-like DNA-binding domain superfamily/Winged helix DNA-binding domain"/>
    <property type="match status" value="1"/>
</dbReference>
<dbReference type="InterPro" id="IPR000847">
    <property type="entry name" value="LysR_HTH_N"/>
</dbReference>
<dbReference type="SUPFAM" id="SSF46785">
    <property type="entry name" value="Winged helix' DNA-binding domain"/>
    <property type="match status" value="1"/>
</dbReference>
<evidence type="ECO:0000313" key="7">
    <source>
        <dbReference type="Proteomes" id="UP000002745"/>
    </source>
</evidence>
<name>C6XRZ4_HIRBI</name>
<dbReference type="InterPro" id="IPR005119">
    <property type="entry name" value="LysR_subst-bd"/>
</dbReference>
<keyword evidence="6" id="KW-0614">Plasmid</keyword>
<keyword evidence="7" id="KW-1185">Reference proteome</keyword>
<dbReference type="CDD" id="cd05466">
    <property type="entry name" value="PBP2_LTTR_substrate"/>
    <property type="match status" value="1"/>
</dbReference>
<keyword evidence="3" id="KW-0238">DNA-binding</keyword>
<dbReference type="PRINTS" id="PR00039">
    <property type="entry name" value="HTHLYSR"/>
</dbReference>
<dbReference type="eggNOG" id="COG0583">
    <property type="taxonomic scope" value="Bacteria"/>
</dbReference>
<organism evidence="6 7">
    <name type="scientific">Hirschia baltica (strain ATCC 49814 / DSM 5838 / IFAM 1418)</name>
    <dbReference type="NCBI Taxonomy" id="582402"/>
    <lineage>
        <taxon>Bacteria</taxon>
        <taxon>Pseudomonadati</taxon>
        <taxon>Pseudomonadota</taxon>
        <taxon>Alphaproteobacteria</taxon>
        <taxon>Hyphomonadales</taxon>
        <taxon>Hyphomonadaceae</taxon>
        <taxon>Hirschia</taxon>
    </lineage>
</organism>
<dbReference type="PANTHER" id="PTHR30126">
    <property type="entry name" value="HTH-TYPE TRANSCRIPTIONAL REGULATOR"/>
    <property type="match status" value="1"/>
</dbReference>
<dbReference type="RefSeq" id="WP_012778222.1">
    <property type="nucleotide sequence ID" value="NC_012983.1"/>
</dbReference>
<dbReference type="Gene3D" id="3.40.190.10">
    <property type="entry name" value="Periplasmic binding protein-like II"/>
    <property type="match status" value="1"/>
</dbReference>